<feature type="compositionally biased region" description="Polar residues" evidence="1">
    <location>
        <begin position="40"/>
        <end position="67"/>
    </location>
</feature>
<evidence type="ECO:0000256" key="1">
    <source>
        <dbReference type="SAM" id="MobiDB-lite"/>
    </source>
</evidence>
<dbReference type="AlphaFoldDB" id="A0A2H9T452"/>
<sequence length="524" mass="58114">MPTKVSPSWAPWWVGTKIVNNYYIHMGTNDKNDTKRKGESSNTTDTAQTKSIPNQTTQTKTIPNPTQTATTTASGTGASPLFPHFLTMSSRDKGKKTSELSPILLRKGIQGIAGEVKSVRPMRSGVLLIEVYRRQQAVNLMGTSSFAGLNVEVKPHASLNSSKGVIRCPALKNDSEADILEYFQHVENIHVSEVRRIRSRRNGQTINTNTFILTFGVPQLPQTVTIGYQRYGVSAYIPNPLRCRNCQKYGHHEDRCGRNTVCEHCGREGHTDNDQCNIVGKRCINCQGNHAASSRDCPAWKKEREVLRVKYTENISFPEARRIVESKDSTNPTFATIVKQSSAGTVSVKDASIQAFEDQSAWGPDAPEMANLPKYKQLIGRASRWSATPKPPEPSKPIKHTPPPIEPSPSTTKTNTNERKSKVGADHHRRRTLSQPSVDTSRITKRPATTPPQDQRTPKSRVRINRHPSLNNKPAKGSDDPILGYNRYGVLMDDSEQHITNVAVTRQPTPGSPVSPKNDQHEPG</sequence>
<evidence type="ECO:0000313" key="2">
    <source>
        <dbReference type="EMBL" id="PJE78006.1"/>
    </source>
</evidence>
<feature type="compositionally biased region" description="Low complexity" evidence="1">
    <location>
        <begin position="68"/>
        <end position="79"/>
    </location>
</feature>
<name>A0A2H9T452_9ZZZZ</name>
<proteinExistence type="predicted"/>
<feature type="compositionally biased region" description="Basic and acidic residues" evidence="1">
    <location>
        <begin position="28"/>
        <end position="39"/>
    </location>
</feature>
<dbReference type="EMBL" id="NSIT01000296">
    <property type="protein sequence ID" value="PJE78006.1"/>
    <property type="molecule type" value="Genomic_DNA"/>
</dbReference>
<organism evidence="2">
    <name type="scientific">invertebrate metagenome</name>
    <dbReference type="NCBI Taxonomy" id="1711999"/>
    <lineage>
        <taxon>unclassified sequences</taxon>
        <taxon>metagenomes</taxon>
        <taxon>organismal metagenomes</taxon>
    </lineage>
</organism>
<feature type="region of interest" description="Disordered" evidence="1">
    <location>
        <begin position="383"/>
        <end position="481"/>
    </location>
</feature>
<feature type="region of interest" description="Disordered" evidence="1">
    <location>
        <begin position="504"/>
        <end position="524"/>
    </location>
</feature>
<evidence type="ECO:0008006" key="3">
    <source>
        <dbReference type="Google" id="ProtNLM"/>
    </source>
</evidence>
<feature type="region of interest" description="Disordered" evidence="1">
    <location>
        <begin position="28"/>
        <end position="97"/>
    </location>
</feature>
<protein>
    <recommendedName>
        <fullName evidence="3">CCHC-type domain-containing protein</fullName>
    </recommendedName>
</protein>
<reference evidence="2" key="1">
    <citation type="journal article" date="2017" name="Appl. Environ. Microbiol.">
        <title>Molecular characterization of an Endozoicomonas-like organism causing infection in king scallop Pecten maximus L.</title>
        <authorList>
            <person name="Cano I."/>
            <person name="van Aerle R."/>
            <person name="Ross S."/>
            <person name="Verner-Jeffreys D.W."/>
            <person name="Paley R.K."/>
            <person name="Rimmer G."/>
            <person name="Ryder D."/>
            <person name="Hooper P."/>
            <person name="Stone D."/>
            <person name="Feist S.W."/>
        </authorList>
    </citation>
    <scope>NUCLEOTIDE SEQUENCE</scope>
</reference>
<feature type="compositionally biased region" description="Basic and acidic residues" evidence="1">
    <location>
        <begin position="416"/>
        <end position="426"/>
    </location>
</feature>
<gene>
    <name evidence="2" type="ORF">CI610_03063</name>
</gene>
<accession>A0A2H9T452</accession>
<feature type="compositionally biased region" description="Pro residues" evidence="1">
    <location>
        <begin position="389"/>
        <end position="407"/>
    </location>
</feature>
<comment type="caution">
    <text evidence="2">The sequence shown here is derived from an EMBL/GenBank/DDBJ whole genome shotgun (WGS) entry which is preliminary data.</text>
</comment>